<dbReference type="Proteomes" id="UP000095743">
    <property type="component" value="Chromosome"/>
</dbReference>
<keyword evidence="18" id="KW-1185">Reference proteome</keyword>
<keyword evidence="10" id="KW-0067">ATP-binding</keyword>
<comment type="catalytic activity">
    <reaction evidence="1">
        <text>ATP + protein L-histidine = ADP + protein N-phospho-L-histidine.</text>
        <dbReference type="EC" id="2.7.13.3"/>
    </reaction>
</comment>
<proteinExistence type="predicted"/>
<evidence type="ECO:0000256" key="5">
    <source>
        <dbReference type="ARBA" id="ARBA00022553"/>
    </source>
</evidence>
<evidence type="ECO:0000256" key="11">
    <source>
        <dbReference type="ARBA" id="ARBA00022989"/>
    </source>
</evidence>
<dbReference type="SMART" id="SM00388">
    <property type="entry name" value="HisKA"/>
    <property type="match status" value="1"/>
</dbReference>
<evidence type="ECO:0000256" key="2">
    <source>
        <dbReference type="ARBA" id="ARBA00004651"/>
    </source>
</evidence>
<dbReference type="SMART" id="SM00387">
    <property type="entry name" value="HATPase_c"/>
    <property type="match status" value="1"/>
</dbReference>
<evidence type="ECO:0000256" key="9">
    <source>
        <dbReference type="ARBA" id="ARBA00022777"/>
    </source>
</evidence>
<dbReference type="FunFam" id="1.10.287.130:FF:000001">
    <property type="entry name" value="Two-component sensor histidine kinase"/>
    <property type="match status" value="1"/>
</dbReference>
<dbReference type="EC" id="2.7.13.3" evidence="3"/>
<dbReference type="STRING" id="1424294.Gferi_14025"/>
<dbReference type="EMBL" id="CP017269">
    <property type="protein sequence ID" value="AOT70590.1"/>
    <property type="molecule type" value="Genomic_DNA"/>
</dbReference>
<dbReference type="GO" id="GO:0005524">
    <property type="term" value="F:ATP binding"/>
    <property type="evidence" value="ECO:0007669"/>
    <property type="project" value="UniProtKB-KW"/>
</dbReference>
<evidence type="ECO:0000259" key="15">
    <source>
        <dbReference type="PROSITE" id="PS50109"/>
    </source>
</evidence>
<evidence type="ECO:0000313" key="17">
    <source>
        <dbReference type="EMBL" id="AOT70590.1"/>
    </source>
</evidence>
<dbReference type="PRINTS" id="PR00344">
    <property type="entry name" value="BCTRLSENSOR"/>
</dbReference>
<dbReference type="InterPro" id="IPR036097">
    <property type="entry name" value="HisK_dim/P_sf"/>
</dbReference>
<evidence type="ECO:0000256" key="8">
    <source>
        <dbReference type="ARBA" id="ARBA00022741"/>
    </source>
</evidence>
<evidence type="ECO:0000256" key="3">
    <source>
        <dbReference type="ARBA" id="ARBA00012438"/>
    </source>
</evidence>
<dbReference type="Gene3D" id="3.30.565.10">
    <property type="entry name" value="Histidine kinase-like ATPase, C-terminal domain"/>
    <property type="match status" value="1"/>
</dbReference>
<keyword evidence="7 14" id="KW-0812">Transmembrane</keyword>
<feature type="transmembrane region" description="Helical" evidence="14">
    <location>
        <begin position="170"/>
        <end position="189"/>
    </location>
</feature>
<dbReference type="PANTHER" id="PTHR45528">
    <property type="entry name" value="SENSOR HISTIDINE KINASE CPXA"/>
    <property type="match status" value="1"/>
</dbReference>
<gene>
    <name evidence="17" type="ORF">Gferi_14025</name>
</gene>
<feature type="transmembrane region" description="Helical" evidence="14">
    <location>
        <begin position="9"/>
        <end position="29"/>
    </location>
</feature>
<dbReference type="SMART" id="SM00304">
    <property type="entry name" value="HAMP"/>
    <property type="match status" value="1"/>
</dbReference>
<keyword evidence="5" id="KW-0597">Phosphoprotein</keyword>
<dbReference type="SUPFAM" id="SSF47384">
    <property type="entry name" value="Homodimeric domain of signal transducing histidine kinase"/>
    <property type="match status" value="1"/>
</dbReference>
<sequence length="484" mass="55399">MRYSIQYKILIPFILVIFIGMTSLLFVSYNINKQNTLQVVEKDMIGDRKSLDLYLRQYFLINNLELNKISLEAEAEKLSKGLSAQIGSMIEINSLTGKNGRDFLEEEIALEEDFLRALLGETAYTISHEENRVFVTLSYPIELNKNIIGIMRSTKDYTELFNYNRRFNNVINYFAIAIFVLIFLTSFYLSRQLTKPIRQLIKGSEQISTGDYNLNININSPDEIGELADRFKFMAQRIKEQIEIIQGDRDKLKEVQAQSKVFFDNVTHELKTPLTTIMGYAQVLKENGFSDKDFFDKGTSYIINESKRLNKLVIEILELSKTATMDFSYHYEKVNLTELIAETCDEMKMKGKKYNIAIHYSLQKDLFLKGDKNKLKEVLINLLDNAIKYGRVNSSIDVDAYRQDGAIIIKIKDQGEGISEKHINKIFEPFYRISSNTSKEKGSAGLGLTIVKNIIENHGGTIDIKSKLNEGTVVIIVFGGEGNI</sequence>
<name>A0A1D8GI66_9FIRM</name>
<dbReference type="CDD" id="cd06225">
    <property type="entry name" value="HAMP"/>
    <property type="match status" value="1"/>
</dbReference>
<dbReference type="FunFam" id="3.30.565.10:FF:000006">
    <property type="entry name" value="Sensor histidine kinase WalK"/>
    <property type="match status" value="1"/>
</dbReference>
<dbReference type="InterPro" id="IPR003594">
    <property type="entry name" value="HATPase_dom"/>
</dbReference>
<dbReference type="SUPFAM" id="SSF158472">
    <property type="entry name" value="HAMP domain-like"/>
    <property type="match status" value="1"/>
</dbReference>
<dbReference type="Pfam" id="PF00512">
    <property type="entry name" value="HisKA"/>
    <property type="match status" value="1"/>
</dbReference>
<dbReference type="Pfam" id="PF02518">
    <property type="entry name" value="HATPase_c"/>
    <property type="match status" value="1"/>
</dbReference>
<dbReference type="InterPro" id="IPR050398">
    <property type="entry name" value="HssS/ArlS-like"/>
</dbReference>
<reference evidence="17 18" key="1">
    <citation type="submission" date="2016-09" db="EMBL/GenBank/DDBJ databases">
        <title>Genomic analysis reveals versatility of anaerobic energy metabolism of Geosporobacter ferrireducens IRF9 of phylum Firmicutes.</title>
        <authorList>
            <person name="Kim S.-J."/>
        </authorList>
    </citation>
    <scope>NUCLEOTIDE SEQUENCE [LARGE SCALE GENOMIC DNA]</scope>
    <source>
        <strain evidence="17 18">IRF9</strain>
    </source>
</reference>
<keyword evidence="11 14" id="KW-1133">Transmembrane helix</keyword>
<evidence type="ECO:0000256" key="10">
    <source>
        <dbReference type="ARBA" id="ARBA00022840"/>
    </source>
</evidence>
<dbReference type="PROSITE" id="PS50885">
    <property type="entry name" value="HAMP"/>
    <property type="match status" value="1"/>
</dbReference>
<evidence type="ECO:0000256" key="1">
    <source>
        <dbReference type="ARBA" id="ARBA00000085"/>
    </source>
</evidence>
<dbReference type="PANTHER" id="PTHR45528:SF1">
    <property type="entry name" value="SENSOR HISTIDINE KINASE CPXA"/>
    <property type="match status" value="1"/>
</dbReference>
<evidence type="ECO:0000256" key="14">
    <source>
        <dbReference type="SAM" id="Phobius"/>
    </source>
</evidence>
<evidence type="ECO:0000256" key="4">
    <source>
        <dbReference type="ARBA" id="ARBA00022475"/>
    </source>
</evidence>
<dbReference type="InterPro" id="IPR004358">
    <property type="entry name" value="Sig_transdc_His_kin-like_C"/>
</dbReference>
<accession>A0A1D8GI66</accession>
<dbReference type="Gene3D" id="1.10.287.130">
    <property type="match status" value="1"/>
</dbReference>
<feature type="domain" description="HAMP" evidence="16">
    <location>
        <begin position="191"/>
        <end position="243"/>
    </location>
</feature>
<dbReference type="Pfam" id="PF00672">
    <property type="entry name" value="HAMP"/>
    <property type="match status" value="1"/>
</dbReference>
<dbReference type="PROSITE" id="PS50109">
    <property type="entry name" value="HIS_KIN"/>
    <property type="match status" value="1"/>
</dbReference>
<dbReference type="GO" id="GO:0000155">
    <property type="term" value="F:phosphorelay sensor kinase activity"/>
    <property type="evidence" value="ECO:0007669"/>
    <property type="project" value="InterPro"/>
</dbReference>
<keyword evidence="8" id="KW-0547">Nucleotide-binding</keyword>
<dbReference type="Gene3D" id="6.10.340.10">
    <property type="match status" value="1"/>
</dbReference>
<dbReference type="SUPFAM" id="SSF55874">
    <property type="entry name" value="ATPase domain of HSP90 chaperone/DNA topoisomerase II/histidine kinase"/>
    <property type="match status" value="1"/>
</dbReference>
<protein>
    <recommendedName>
        <fullName evidence="3">histidine kinase</fullName>
        <ecNumber evidence="3">2.7.13.3</ecNumber>
    </recommendedName>
</protein>
<dbReference type="KEGG" id="gfe:Gferi_14025"/>
<dbReference type="OrthoDB" id="9786919at2"/>
<dbReference type="InterPro" id="IPR003660">
    <property type="entry name" value="HAMP_dom"/>
</dbReference>
<keyword evidence="12" id="KW-0902">Two-component regulatory system</keyword>
<dbReference type="InterPro" id="IPR036890">
    <property type="entry name" value="HATPase_C_sf"/>
</dbReference>
<dbReference type="RefSeq" id="WP_069977503.1">
    <property type="nucleotide sequence ID" value="NZ_CP017269.1"/>
</dbReference>
<keyword evidence="9" id="KW-0418">Kinase</keyword>
<dbReference type="InterPro" id="IPR003661">
    <property type="entry name" value="HisK_dim/P_dom"/>
</dbReference>
<dbReference type="GO" id="GO:0005886">
    <property type="term" value="C:plasma membrane"/>
    <property type="evidence" value="ECO:0007669"/>
    <property type="project" value="UniProtKB-SubCell"/>
</dbReference>
<dbReference type="AlphaFoldDB" id="A0A1D8GI66"/>
<dbReference type="CDD" id="cd00082">
    <property type="entry name" value="HisKA"/>
    <property type="match status" value="1"/>
</dbReference>
<keyword evidence="6" id="KW-0808">Transferase</keyword>
<evidence type="ECO:0000259" key="16">
    <source>
        <dbReference type="PROSITE" id="PS50885"/>
    </source>
</evidence>
<dbReference type="CDD" id="cd00075">
    <property type="entry name" value="HATPase"/>
    <property type="match status" value="1"/>
</dbReference>
<feature type="domain" description="Histidine kinase" evidence="15">
    <location>
        <begin position="265"/>
        <end position="482"/>
    </location>
</feature>
<evidence type="ECO:0000256" key="6">
    <source>
        <dbReference type="ARBA" id="ARBA00022679"/>
    </source>
</evidence>
<evidence type="ECO:0000313" key="18">
    <source>
        <dbReference type="Proteomes" id="UP000095743"/>
    </source>
</evidence>
<keyword evidence="4" id="KW-1003">Cell membrane</keyword>
<keyword evidence="13 14" id="KW-0472">Membrane</keyword>
<organism evidence="17 18">
    <name type="scientific">Geosporobacter ferrireducens</name>
    <dbReference type="NCBI Taxonomy" id="1424294"/>
    <lineage>
        <taxon>Bacteria</taxon>
        <taxon>Bacillati</taxon>
        <taxon>Bacillota</taxon>
        <taxon>Clostridia</taxon>
        <taxon>Peptostreptococcales</taxon>
        <taxon>Thermotaleaceae</taxon>
        <taxon>Geosporobacter</taxon>
    </lineage>
</organism>
<comment type="subcellular location">
    <subcellularLocation>
        <location evidence="2">Cell membrane</location>
        <topology evidence="2">Multi-pass membrane protein</topology>
    </subcellularLocation>
</comment>
<evidence type="ECO:0000256" key="13">
    <source>
        <dbReference type="ARBA" id="ARBA00023136"/>
    </source>
</evidence>
<evidence type="ECO:0000256" key="12">
    <source>
        <dbReference type="ARBA" id="ARBA00023012"/>
    </source>
</evidence>
<dbReference type="InterPro" id="IPR005467">
    <property type="entry name" value="His_kinase_dom"/>
</dbReference>
<evidence type="ECO:0000256" key="7">
    <source>
        <dbReference type="ARBA" id="ARBA00022692"/>
    </source>
</evidence>